<name>A0ABX8SCP0_9ACTN</name>
<comment type="similarity">
    <text evidence="1">Belongs to the 'GDXG' lipolytic enzyme family.</text>
</comment>
<keyword evidence="5" id="KW-1185">Reference proteome</keyword>
<gene>
    <name evidence="4" type="ORF">KV203_04445</name>
</gene>
<accession>A0ABX8SCP0</accession>
<feature type="domain" description="Alpha/beta hydrolase fold-3" evidence="3">
    <location>
        <begin position="72"/>
        <end position="267"/>
    </location>
</feature>
<protein>
    <submittedName>
        <fullName evidence="4">Alpha/beta hydrolase</fullName>
    </submittedName>
</protein>
<keyword evidence="2 4" id="KW-0378">Hydrolase</keyword>
<evidence type="ECO:0000313" key="4">
    <source>
        <dbReference type="EMBL" id="QXQ15670.1"/>
    </source>
</evidence>
<dbReference type="EMBL" id="CP079105">
    <property type="protein sequence ID" value="QXQ15670.1"/>
    <property type="molecule type" value="Genomic_DNA"/>
</dbReference>
<dbReference type="PANTHER" id="PTHR48081:SF30">
    <property type="entry name" value="ACETYL-HYDROLASE LIPR-RELATED"/>
    <property type="match status" value="1"/>
</dbReference>
<organism evidence="4 5">
    <name type="scientific">Skermania pinensis</name>
    <dbReference type="NCBI Taxonomy" id="39122"/>
    <lineage>
        <taxon>Bacteria</taxon>
        <taxon>Bacillati</taxon>
        <taxon>Actinomycetota</taxon>
        <taxon>Actinomycetes</taxon>
        <taxon>Mycobacteriales</taxon>
        <taxon>Gordoniaceae</taxon>
        <taxon>Skermania</taxon>
    </lineage>
</organism>
<dbReference type="PROSITE" id="PS01173">
    <property type="entry name" value="LIPASE_GDXG_HIS"/>
    <property type="match status" value="1"/>
</dbReference>
<proteinExistence type="inferred from homology"/>
<dbReference type="InterPro" id="IPR002168">
    <property type="entry name" value="Lipase_GDXG_HIS_AS"/>
</dbReference>
<dbReference type="Pfam" id="PF07859">
    <property type="entry name" value="Abhydrolase_3"/>
    <property type="match status" value="1"/>
</dbReference>
<evidence type="ECO:0000313" key="5">
    <source>
        <dbReference type="Proteomes" id="UP000887023"/>
    </source>
</evidence>
<evidence type="ECO:0000256" key="2">
    <source>
        <dbReference type="ARBA" id="ARBA00022801"/>
    </source>
</evidence>
<dbReference type="Proteomes" id="UP000887023">
    <property type="component" value="Chromosome"/>
</dbReference>
<dbReference type="PANTHER" id="PTHR48081">
    <property type="entry name" value="AB HYDROLASE SUPERFAMILY PROTEIN C4A8.06C"/>
    <property type="match status" value="1"/>
</dbReference>
<dbReference type="InterPro" id="IPR029058">
    <property type="entry name" value="AB_hydrolase_fold"/>
</dbReference>
<dbReference type="Gene3D" id="3.40.50.1820">
    <property type="entry name" value="alpha/beta hydrolase"/>
    <property type="match status" value="1"/>
</dbReference>
<sequence>MPLPLAAAVFGPGHRLLLNPRVPVGVQRRLADAVSTMHPLPADTRIEWVTLGGRPTARLTVGKPAASTDGAVLLLHGGGYTMGSARTHRGLAAYLARDTGRPVYLIEYRLAPEHPYPAAVDDAVAAIRELIQRYGDAGQIGLVGDSAGGGLALAATYRLRDEDHVVPAALALISPWVDLADPTDRPTDLVVSRAWSMANAAAYCGPVDWADPGCSPVFGDPTGLPPTLIQVCTRESLYDQDRRLAGILRDAGVEVTLSTDDRMWHDAQLQPGLLREAAAAVAEIAAFLGERLSGTIVEPTGGEVG</sequence>
<evidence type="ECO:0000256" key="1">
    <source>
        <dbReference type="ARBA" id="ARBA00010515"/>
    </source>
</evidence>
<evidence type="ECO:0000259" key="3">
    <source>
        <dbReference type="Pfam" id="PF07859"/>
    </source>
</evidence>
<dbReference type="SUPFAM" id="SSF53474">
    <property type="entry name" value="alpha/beta-Hydrolases"/>
    <property type="match status" value="1"/>
</dbReference>
<reference evidence="4" key="1">
    <citation type="submission" date="2021-07" db="EMBL/GenBank/DDBJ databases">
        <title>Candidatus Kaistella beijingensis sp. nov. isolated from a municipal wastewater treatment plant is involved in sludge foaming.</title>
        <authorList>
            <person name="Song Y."/>
            <person name="Liu S.-J."/>
        </authorList>
    </citation>
    <scope>NUCLEOTIDE SEQUENCE</scope>
    <source>
        <strain evidence="4">DSM 43998</strain>
    </source>
</reference>
<dbReference type="InterPro" id="IPR013094">
    <property type="entry name" value="AB_hydrolase_3"/>
</dbReference>
<dbReference type="GO" id="GO:0016787">
    <property type="term" value="F:hydrolase activity"/>
    <property type="evidence" value="ECO:0007669"/>
    <property type="project" value="UniProtKB-KW"/>
</dbReference>
<dbReference type="InterPro" id="IPR050300">
    <property type="entry name" value="GDXG_lipolytic_enzyme"/>
</dbReference>